<keyword evidence="4" id="KW-1185">Reference proteome</keyword>
<keyword evidence="1" id="KW-0175">Coiled coil</keyword>
<keyword evidence="2" id="KW-1133">Transmembrane helix</keyword>
<feature type="coiled-coil region" evidence="1">
    <location>
        <begin position="127"/>
        <end position="156"/>
    </location>
</feature>
<feature type="transmembrane region" description="Helical" evidence="2">
    <location>
        <begin position="98"/>
        <end position="117"/>
    </location>
</feature>
<sequence>MINYKTAKQFLLLGKLKILLLLSSQQILHGRCKEFRSLNINENNKVVDQHYKKMKITYKIFAFLTLIQSGIHIILILRLYPFNTANGIIYWKFKEQELLLLILTLIPALIFSIWTLLKKSTLEIDENSQLEKENTILEKKIKKKELEQKLQALGKADEK</sequence>
<keyword evidence="2" id="KW-0472">Membrane</keyword>
<protein>
    <recommendedName>
        <fullName evidence="5">Transmembrane protein</fullName>
    </recommendedName>
</protein>
<organism evidence="3 4">
    <name type="scientific">Acidiluteibacter ferrifornacis</name>
    <dbReference type="NCBI Taxonomy" id="2692424"/>
    <lineage>
        <taxon>Bacteria</taxon>
        <taxon>Pseudomonadati</taxon>
        <taxon>Bacteroidota</taxon>
        <taxon>Flavobacteriia</taxon>
        <taxon>Flavobacteriales</taxon>
        <taxon>Cryomorphaceae</taxon>
        <taxon>Acidiluteibacter</taxon>
    </lineage>
</organism>
<accession>A0A6N9NM04</accession>
<dbReference type="EMBL" id="WWNE01000005">
    <property type="protein sequence ID" value="NBG65595.1"/>
    <property type="molecule type" value="Genomic_DNA"/>
</dbReference>
<name>A0A6N9NM04_9FLAO</name>
<reference evidence="3 4" key="1">
    <citation type="submission" date="2019-12" db="EMBL/GenBank/DDBJ databases">
        <authorList>
            <person name="Zhao J."/>
        </authorList>
    </citation>
    <scope>NUCLEOTIDE SEQUENCE [LARGE SCALE GENOMIC DNA]</scope>
    <source>
        <strain evidence="3 4">S-15</strain>
    </source>
</reference>
<dbReference type="AlphaFoldDB" id="A0A6N9NM04"/>
<dbReference type="Proteomes" id="UP000470771">
    <property type="component" value="Unassembled WGS sequence"/>
</dbReference>
<dbReference type="RefSeq" id="WP_160632546.1">
    <property type="nucleotide sequence ID" value="NZ_WWNE01000005.1"/>
</dbReference>
<keyword evidence="2" id="KW-0812">Transmembrane</keyword>
<comment type="caution">
    <text evidence="3">The sequence shown here is derived from an EMBL/GenBank/DDBJ whole genome shotgun (WGS) entry which is preliminary data.</text>
</comment>
<proteinExistence type="predicted"/>
<evidence type="ECO:0000313" key="4">
    <source>
        <dbReference type="Proteomes" id="UP000470771"/>
    </source>
</evidence>
<evidence type="ECO:0000256" key="1">
    <source>
        <dbReference type="SAM" id="Coils"/>
    </source>
</evidence>
<evidence type="ECO:0000256" key="2">
    <source>
        <dbReference type="SAM" id="Phobius"/>
    </source>
</evidence>
<evidence type="ECO:0008006" key="5">
    <source>
        <dbReference type="Google" id="ProtNLM"/>
    </source>
</evidence>
<evidence type="ECO:0000313" key="3">
    <source>
        <dbReference type="EMBL" id="NBG65595.1"/>
    </source>
</evidence>
<gene>
    <name evidence="3" type="ORF">GQN54_05670</name>
</gene>
<feature type="transmembrane region" description="Helical" evidence="2">
    <location>
        <begin position="56"/>
        <end position="77"/>
    </location>
</feature>